<dbReference type="InterPro" id="IPR012349">
    <property type="entry name" value="Split_barrel_FMN-bd"/>
</dbReference>
<dbReference type="GO" id="GO:0004733">
    <property type="term" value="F:pyridoxamine phosphate oxidase activity"/>
    <property type="evidence" value="ECO:0007669"/>
    <property type="project" value="UniProtKB-EC"/>
</dbReference>
<dbReference type="GO" id="GO:0008615">
    <property type="term" value="P:pyridoxine biosynthetic process"/>
    <property type="evidence" value="ECO:0007669"/>
    <property type="project" value="InterPro"/>
</dbReference>
<evidence type="ECO:0000256" key="3">
    <source>
        <dbReference type="ARBA" id="ARBA00005037"/>
    </source>
</evidence>
<organism evidence="10 11">
    <name type="scientific">Apiotrichum porosum</name>
    <dbReference type="NCBI Taxonomy" id="105984"/>
    <lineage>
        <taxon>Eukaryota</taxon>
        <taxon>Fungi</taxon>
        <taxon>Dikarya</taxon>
        <taxon>Basidiomycota</taxon>
        <taxon>Agaricomycotina</taxon>
        <taxon>Tremellomycetes</taxon>
        <taxon>Trichosporonales</taxon>
        <taxon>Trichosporonaceae</taxon>
        <taxon>Apiotrichum</taxon>
    </lineage>
</organism>
<dbReference type="OrthoDB" id="303614at2759"/>
<comment type="pathway">
    <text evidence="2">Cofactor metabolism; pyridoxal 5'-phosphate salvage; pyridoxal 5'-phosphate from pyridoxamine 5'-phosphate: step 1/1.</text>
</comment>
<keyword evidence="5" id="KW-0285">Flavoprotein</keyword>
<evidence type="ECO:0000259" key="9">
    <source>
        <dbReference type="Pfam" id="PF10590"/>
    </source>
</evidence>
<dbReference type="InterPro" id="IPR019740">
    <property type="entry name" value="Pyridox_Oxase_CS"/>
</dbReference>
<comment type="cofactor">
    <cofactor evidence="1">
        <name>FMN</name>
        <dbReference type="ChEBI" id="CHEBI:58210"/>
    </cofactor>
</comment>
<dbReference type="EMBL" id="RSCE01000011">
    <property type="protein sequence ID" value="RSH78796.1"/>
    <property type="molecule type" value="Genomic_DNA"/>
</dbReference>
<dbReference type="STRING" id="105984.A0A427XIW4"/>
<gene>
    <name evidence="10" type="ORF">EHS24_001705</name>
</gene>
<evidence type="ECO:0000259" key="8">
    <source>
        <dbReference type="Pfam" id="PF01243"/>
    </source>
</evidence>
<evidence type="ECO:0000256" key="1">
    <source>
        <dbReference type="ARBA" id="ARBA00001917"/>
    </source>
</evidence>
<name>A0A427XIW4_9TREE</name>
<evidence type="ECO:0000313" key="10">
    <source>
        <dbReference type="EMBL" id="RSH78796.1"/>
    </source>
</evidence>
<accession>A0A427XIW4</accession>
<dbReference type="PANTHER" id="PTHR10851:SF0">
    <property type="entry name" value="PYRIDOXINE-5'-PHOSPHATE OXIDASE"/>
    <property type="match status" value="1"/>
</dbReference>
<dbReference type="PANTHER" id="PTHR10851">
    <property type="entry name" value="PYRIDOXINE-5-PHOSPHATE OXIDASE"/>
    <property type="match status" value="1"/>
</dbReference>
<keyword evidence="7" id="KW-0560">Oxidoreductase</keyword>
<comment type="pathway">
    <text evidence="3">Cofactor metabolism; pyridoxal 5'-phosphate salvage; pyridoxal 5'-phosphate from pyridoxine 5'-phosphate: step 1/1.</text>
</comment>
<dbReference type="SUPFAM" id="SSF50475">
    <property type="entry name" value="FMN-binding split barrel"/>
    <property type="match status" value="1"/>
</dbReference>
<keyword evidence="11" id="KW-1185">Reference proteome</keyword>
<dbReference type="NCBIfam" id="NF004231">
    <property type="entry name" value="PRK05679.1"/>
    <property type="match status" value="1"/>
</dbReference>
<reference evidence="10 11" key="1">
    <citation type="submission" date="2018-11" db="EMBL/GenBank/DDBJ databases">
        <title>Genome sequence of Apiotrichum porosum DSM 27194.</title>
        <authorList>
            <person name="Aliyu H."/>
            <person name="Gorte O."/>
            <person name="Ochsenreither K."/>
        </authorList>
    </citation>
    <scope>NUCLEOTIDE SEQUENCE [LARGE SCALE GENOMIC DNA]</scope>
    <source>
        <strain evidence="10 11">DSM 27194</strain>
    </source>
</reference>
<evidence type="ECO:0000256" key="2">
    <source>
        <dbReference type="ARBA" id="ARBA00004738"/>
    </source>
</evidence>
<dbReference type="PROSITE" id="PS01064">
    <property type="entry name" value="PYRIDOX_OXIDASE"/>
    <property type="match status" value="1"/>
</dbReference>
<evidence type="ECO:0000256" key="4">
    <source>
        <dbReference type="ARBA" id="ARBA00012801"/>
    </source>
</evidence>
<dbReference type="RefSeq" id="XP_028473943.1">
    <property type="nucleotide sequence ID" value="XM_028617480.1"/>
</dbReference>
<dbReference type="GeneID" id="39586248"/>
<evidence type="ECO:0000256" key="5">
    <source>
        <dbReference type="ARBA" id="ARBA00022630"/>
    </source>
</evidence>
<dbReference type="HAMAP" id="MF_01629">
    <property type="entry name" value="PdxH"/>
    <property type="match status" value="1"/>
</dbReference>
<keyword evidence="6" id="KW-0288">FMN</keyword>
<evidence type="ECO:0000256" key="7">
    <source>
        <dbReference type="ARBA" id="ARBA00023002"/>
    </source>
</evidence>
<protein>
    <recommendedName>
        <fullName evidence="4">pyridoxal 5'-phosphate synthase</fullName>
        <ecNumber evidence="4">1.4.3.5</ecNumber>
    </recommendedName>
</protein>
<sequence length="694" mass="77946">MSSSVGSNVLRTAVNEYKSTGLRRDELPNDPIDLFRTWMEDALRPDQATGRSTVSAPDAVSVSTTAADGVPSSRTALLKGLDDTGFIFFTSYNSRKSRELEATPFAALNFHWRELNRQIRVVGRAEKVTRAESEAYFATRPRASQVGTWACAQSQPVGENELAEAMAAAEARWEGKQVECPEQCGAWRVVPFEVEFWAGQPTRLHDRFQYERPRDGGEWKVQRLAPKTPDRLCGMHLHMEAPCATSKRSIAAALFWSGLRTRVGDMGGGGGSKLFQHHPLHVNHLTDYCYTSTPFLIHRAPARPRRNPPTQIAIAGVTMDGSAERREIIVDTSIVWAVTIDHKHFPHIVDSILLHPASWIPFRATSNEYRRRIDVLLHRHLIISDMEWEPGPTCKEEATYQLSGGPHSTGHATKQEDGRPIRREIDRSAELLRHTKVLDMRDFFNVKGWVFKAGGQLDMVRVFTEFTPTGKPVTGLCPDSPATFDFQANTIVLVPLINHTIRNTQGGFESHDQNERKPGQVHGFHIPIDMANLPTSVEGIVYFLPWEYTSEGTRAHPDDGFITRELLNGLFVTLRASHPRLTLVSKNGWDTKSMVTCLIRAVRPVGRGSVRCLDMEEYRTETGLSDSDMKLEIPEYENNPWDGNMSDYSSPFRPASTIVKDESAIGQHRLGSRDVKLLEAPFVYIPISRLICEL</sequence>
<feature type="domain" description="Pyridoxine 5'-phosphate oxidase dimerisation C-terminal" evidence="9">
    <location>
        <begin position="185"/>
        <end position="226"/>
    </location>
</feature>
<proteinExistence type="inferred from homology"/>
<evidence type="ECO:0000256" key="6">
    <source>
        <dbReference type="ARBA" id="ARBA00022643"/>
    </source>
</evidence>
<dbReference type="InterPro" id="IPR000659">
    <property type="entry name" value="Pyridox_Oxase"/>
</dbReference>
<feature type="domain" description="Pyridoxamine 5'-phosphate oxidase N-terminal" evidence="8">
    <location>
        <begin position="53"/>
        <end position="163"/>
    </location>
</feature>
<dbReference type="Gene3D" id="2.30.110.10">
    <property type="entry name" value="Electron Transport, Fmn-binding Protein, Chain A"/>
    <property type="match status" value="1"/>
</dbReference>
<dbReference type="GO" id="GO:0010181">
    <property type="term" value="F:FMN binding"/>
    <property type="evidence" value="ECO:0007669"/>
    <property type="project" value="InterPro"/>
</dbReference>
<dbReference type="UniPathway" id="UPA01068">
    <property type="reaction ID" value="UER00304"/>
</dbReference>
<dbReference type="Proteomes" id="UP000279236">
    <property type="component" value="Unassembled WGS sequence"/>
</dbReference>
<dbReference type="Pfam" id="PF10590">
    <property type="entry name" value="PNP_phzG_C"/>
    <property type="match status" value="1"/>
</dbReference>
<dbReference type="InterPro" id="IPR019576">
    <property type="entry name" value="Pyridoxamine_oxidase_dimer_C"/>
</dbReference>
<comment type="caution">
    <text evidence="10">The sequence shown here is derived from an EMBL/GenBank/DDBJ whole genome shotgun (WGS) entry which is preliminary data.</text>
</comment>
<dbReference type="AlphaFoldDB" id="A0A427XIW4"/>
<evidence type="ECO:0000313" key="11">
    <source>
        <dbReference type="Proteomes" id="UP000279236"/>
    </source>
</evidence>
<dbReference type="NCBIfam" id="TIGR00558">
    <property type="entry name" value="pdxH"/>
    <property type="match status" value="1"/>
</dbReference>
<dbReference type="Pfam" id="PF01243">
    <property type="entry name" value="PNPOx_N"/>
    <property type="match status" value="1"/>
</dbReference>
<dbReference type="InterPro" id="IPR011576">
    <property type="entry name" value="Pyridox_Oxase_N"/>
</dbReference>
<dbReference type="EC" id="1.4.3.5" evidence="4"/>